<keyword evidence="4" id="KW-0223">Dioxygenase</keyword>
<dbReference type="GO" id="GO:0018576">
    <property type="term" value="F:catechol 1,2-dioxygenase activity"/>
    <property type="evidence" value="ECO:0007669"/>
    <property type="project" value="InterPro"/>
</dbReference>
<protein>
    <submittedName>
        <fullName evidence="9">Catechol 1,2-dioxygenase</fullName>
    </submittedName>
</protein>
<dbReference type="InterPro" id="IPR039390">
    <property type="entry name" value="1_2-HQD/HQD"/>
</dbReference>
<keyword evidence="6" id="KW-0408">Iron</keyword>
<keyword evidence="5" id="KW-0560">Oxidoreductase</keyword>
<evidence type="ECO:0000256" key="1">
    <source>
        <dbReference type="ARBA" id="ARBA00001965"/>
    </source>
</evidence>
<evidence type="ECO:0000256" key="4">
    <source>
        <dbReference type="ARBA" id="ARBA00022964"/>
    </source>
</evidence>
<feature type="region of interest" description="Disordered" evidence="7">
    <location>
        <begin position="1"/>
        <end position="59"/>
    </location>
</feature>
<gene>
    <name evidence="9" type="ORF">QBC46DRAFT_255041</name>
</gene>
<proteinExistence type="inferred from homology"/>
<feature type="compositionally biased region" description="Low complexity" evidence="7">
    <location>
        <begin position="37"/>
        <end position="46"/>
    </location>
</feature>
<comment type="cofactor">
    <cofactor evidence="1">
        <name>Fe(3+)</name>
        <dbReference type="ChEBI" id="CHEBI:29034"/>
    </cofactor>
</comment>
<keyword evidence="10" id="KW-1185">Reference proteome</keyword>
<evidence type="ECO:0000256" key="5">
    <source>
        <dbReference type="ARBA" id="ARBA00023002"/>
    </source>
</evidence>
<evidence type="ECO:0000256" key="2">
    <source>
        <dbReference type="ARBA" id="ARBA00007825"/>
    </source>
</evidence>
<evidence type="ECO:0000313" key="10">
    <source>
        <dbReference type="Proteomes" id="UP001303473"/>
    </source>
</evidence>
<dbReference type="PANTHER" id="PTHR33711">
    <property type="entry name" value="DIOXYGENASE, PUTATIVE (AFU_ORTHOLOGUE AFUA_2G02910)-RELATED"/>
    <property type="match status" value="1"/>
</dbReference>
<dbReference type="PANTHER" id="PTHR33711:SF7">
    <property type="entry name" value="INTRADIOL RING-CLEAVAGE DIOXYGENASES DOMAIN-CONTAINING PROTEIN-RELATED"/>
    <property type="match status" value="1"/>
</dbReference>
<organism evidence="9 10">
    <name type="scientific">Diplogelasinospora grovesii</name>
    <dbReference type="NCBI Taxonomy" id="303347"/>
    <lineage>
        <taxon>Eukaryota</taxon>
        <taxon>Fungi</taxon>
        <taxon>Dikarya</taxon>
        <taxon>Ascomycota</taxon>
        <taxon>Pezizomycotina</taxon>
        <taxon>Sordariomycetes</taxon>
        <taxon>Sordariomycetidae</taxon>
        <taxon>Sordariales</taxon>
        <taxon>Diplogelasinosporaceae</taxon>
        <taxon>Diplogelasinospora</taxon>
    </lineage>
</organism>
<dbReference type="GO" id="GO:0008199">
    <property type="term" value="F:ferric iron binding"/>
    <property type="evidence" value="ECO:0007669"/>
    <property type="project" value="InterPro"/>
</dbReference>
<dbReference type="InterPro" id="IPR007535">
    <property type="entry name" value="Catechol_dOase_N"/>
</dbReference>
<dbReference type="Pfam" id="PF00775">
    <property type="entry name" value="Dioxygenase_C"/>
    <property type="match status" value="1"/>
</dbReference>
<comment type="similarity">
    <text evidence="2">Belongs to the intradiol ring-cleavage dioxygenase family.</text>
</comment>
<keyword evidence="3" id="KW-0479">Metal-binding</keyword>
<dbReference type="InterPro" id="IPR000627">
    <property type="entry name" value="Intradiol_dOase_C"/>
</dbReference>
<dbReference type="CDD" id="cd03461">
    <property type="entry name" value="1_2-HQD"/>
    <property type="match status" value="1"/>
</dbReference>
<dbReference type="Pfam" id="PF04444">
    <property type="entry name" value="Dioxygenase_N"/>
    <property type="match status" value="1"/>
</dbReference>
<dbReference type="GO" id="GO:0009712">
    <property type="term" value="P:catechol-containing compound metabolic process"/>
    <property type="evidence" value="ECO:0007669"/>
    <property type="project" value="InterPro"/>
</dbReference>
<feature type="domain" description="Intradiol ring-cleavage dioxygenases" evidence="8">
    <location>
        <begin position="203"/>
        <end position="231"/>
    </location>
</feature>
<dbReference type="Proteomes" id="UP001303473">
    <property type="component" value="Unassembled WGS sequence"/>
</dbReference>
<dbReference type="InterPro" id="IPR015889">
    <property type="entry name" value="Intradiol_dOase_core"/>
</dbReference>
<reference evidence="10" key="1">
    <citation type="journal article" date="2023" name="Mol. Phylogenet. Evol.">
        <title>Genome-scale phylogeny and comparative genomics of the fungal order Sordariales.</title>
        <authorList>
            <person name="Hensen N."/>
            <person name="Bonometti L."/>
            <person name="Westerberg I."/>
            <person name="Brannstrom I.O."/>
            <person name="Guillou S."/>
            <person name="Cros-Aarteil S."/>
            <person name="Calhoun S."/>
            <person name="Haridas S."/>
            <person name="Kuo A."/>
            <person name="Mondo S."/>
            <person name="Pangilinan J."/>
            <person name="Riley R."/>
            <person name="LaButti K."/>
            <person name="Andreopoulos B."/>
            <person name="Lipzen A."/>
            <person name="Chen C."/>
            <person name="Yan M."/>
            <person name="Daum C."/>
            <person name="Ng V."/>
            <person name="Clum A."/>
            <person name="Steindorff A."/>
            <person name="Ohm R.A."/>
            <person name="Martin F."/>
            <person name="Silar P."/>
            <person name="Natvig D.O."/>
            <person name="Lalanne C."/>
            <person name="Gautier V."/>
            <person name="Ament-Velasquez S.L."/>
            <person name="Kruys A."/>
            <person name="Hutchinson M.I."/>
            <person name="Powell A.J."/>
            <person name="Barry K."/>
            <person name="Miller A.N."/>
            <person name="Grigoriev I.V."/>
            <person name="Debuchy R."/>
            <person name="Gladieux P."/>
            <person name="Hiltunen Thoren M."/>
            <person name="Johannesson H."/>
        </authorList>
    </citation>
    <scope>NUCLEOTIDE SEQUENCE [LARGE SCALE GENOMIC DNA]</scope>
    <source>
        <strain evidence="10">CBS 340.73</strain>
    </source>
</reference>
<dbReference type="SUPFAM" id="SSF49482">
    <property type="entry name" value="Aromatic compound dioxygenase"/>
    <property type="match status" value="1"/>
</dbReference>
<evidence type="ECO:0000313" key="9">
    <source>
        <dbReference type="EMBL" id="KAK3943030.1"/>
    </source>
</evidence>
<dbReference type="Gene3D" id="2.60.130.10">
    <property type="entry name" value="Aromatic compound dioxygenase"/>
    <property type="match status" value="1"/>
</dbReference>
<dbReference type="AlphaFoldDB" id="A0AAN6NC38"/>
<accession>A0AAN6NC38</accession>
<evidence type="ECO:0000259" key="8">
    <source>
        <dbReference type="PROSITE" id="PS00083"/>
    </source>
</evidence>
<comment type="caution">
    <text evidence="9">The sequence shown here is derived from an EMBL/GenBank/DDBJ whole genome shotgun (WGS) entry which is preliminary data.</text>
</comment>
<evidence type="ECO:0000256" key="7">
    <source>
        <dbReference type="SAM" id="MobiDB-lite"/>
    </source>
</evidence>
<name>A0AAN6NC38_9PEZI</name>
<evidence type="ECO:0000256" key="6">
    <source>
        <dbReference type="ARBA" id="ARBA00023004"/>
    </source>
</evidence>
<dbReference type="PROSITE" id="PS00083">
    <property type="entry name" value="INTRADIOL_DIOXYGENAS"/>
    <property type="match status" value="1"/>
</dbReference>
<evidence type="ECO:0000256" key="3">
    <source>
        <dbReference type="ARBA" id="ARBA00022723"/>
    </source>
</evidence>
<sequence>MTNGLKKLQVQGYDAAHVDNSASQSPSSPRDADDVTDSASVSSSSTIDGAETADGPSKILLRQHKYDPTFTDKVIAATGPNAHPRLVEIMPSLVRHLHDFAREVNLTVGEWMSAVELINDSGRISDDRRNETQLLCDIVGLETLVDEITSKALATSNHETPSAILGPFYRHDAPVLPNGSSIVRNLTPDVSWYEQAIRDSAYITGRVLSPQGEPIKGAIVDVWHTAPNGLYEQQDSSQPDMNLRGQFATDDEGRYAFYALRPVAYPIPDDGPAGRLLKMLDRHPYRPGHIHFIVSAKEHRTLTTQVFDDRDEYLLQDAVFAVKDELIVKFLPREGDPNAKWQLEYNFVLGKNE</sequence>
<dbReference type="EMBL" id="MU853769">
    <property type="protein sequence ID" value="KAK3943030.1"/>
    <property type="molecule type" value="Genomic_DNA"/>
</dbReference>
<dbReference type="InterPro" id="IPR050770">
    <property type="entry name" value="Intradiol_RC_Dioxygenase"/>
</dbReference>